<dbReference type="InterPro" id="IPR050377">
    <property type="entry name" value="Radical_SAM_PqqE_MftC-like"/>
</dbReference>
<dbReference type="SFLD" id="SFLDS00029">
    <property type="entry name" value="Radical_SAM"/>
    <property type="match status" value="1"/>
</dbReference>
<dbReference type="CDD" id="cd21109">
    <property type="entry name" value="SPASM"/>
    <property type="match status" value="1"/>
</dbReference>
<evidence type="ECO:0000256" key="3">
    <source>
        <dbReference type="ARBA" id="ARBA00023004"/>
    </source>
</evidence>
<gene>
    <name evidence="6" type="ORF">U27_06617</name>
</gene>
<dbReference type="NCBIfam" id="TIGR04085">
    <property type="entry name" value="rSAM_more_4Fe4S"/>
    <property type="match status" value="1"/>
</dbReference>
<dbReference type="STRING" id="1499967.U27_06617"/>
<dbReference type="PANTHER" id="PTHR11228:SF7">
    <property type="entry name" value="PQQA PEPTIDE CYCLASE"/>
    <property type="match status" value="1"/>
</dbReference>
<evidence type="ECO:0000313" key="6">
    <source>
        <dbReference type="EMBL" id="GAK59632.1"/>
    </source>
</evidence>
<keyword evidence="3" id="KW-0408">Iron</keyword>
<dbReference type="eggNOG" id="COG0535">
    <property type="taxonomic scope" value="Bacteria"/>
</dbReference>
<keyword evidence="4" id="KW-0411">Iron-sulfur</keyword>
<dbReference type="AlphaFoldDB" id="A0A081C4X7"/>
<dbReference type="Proteomes" id="UP000030661">
    <property type="component" value="Unassembled WGS sequence"/>
</dbReference>
<dbReference type="InterPro" id="IPR013785">
    <property type="entry name" value="Aldolase_TIM"/>
</dbReference>
<dbReference type="PROSITE" id="PS51918">
    <property type="entry name" value="RADICAL_SAM"/>
    <property type="match status" value="1"/>
</dbReference>
<dbReference type="HOGENOM" id="CLU_009273_4_1_0"/>
<evidence type="ECO:0000256" key="2">
    <source>
        <dbReference type="ARBA" id="ARBA00022723"/>
    </source>
</evidence>
<evidence type="ECO:0000256" key="1">
    <source>
        <dbReference type="ARBA" id="ARBA00022691"/>
    </source>
</evidence>
<dbReference type="GO" id="GO:0003824">
    <property type="term" value="F:catalytic activity"/>
    <property type="evidence" value="ECO:0007669"/>
    <property type="project" value="InterPro"/>
</dbReference>
<evidence type="ECO:0000313" key="7">
    <source>
        <dbReference type="Proteomes" id="UP000030661"/>
    </source>
</evidence>
<keyword evidence="2" id="KW-0479">Metal-binding</keyword>
<keyword evidence="7" id="KW-1185">Reference proteome</keyword>
<dbReference type="Gene3D" id="3.20.20.70">
    <property type="entry name" value="Aldolase class I"/>
    <property type="match status" value="1"/>
</dbReference>
<dbReference type="InterPro" id="IPR058240">
    <property type="entry name" value="rSAM_sf"/>
</dbReference>
<dbReference type="Pfam" id="PF13186">
    <property type="entry name" value="SPASM"/>
    <property type="match status" value="1"/>
</dbReference>
<reference evidence="6" key="1">
    <citation type="journal article" date="2015" name="PeerJ">
        <title>First genomic representation of candidate bacterial phylum KSB3 points to enhanced environmental sensing as a trigger of wastewater bulking.</title>
        <authorList>
            <person name="Sekiguchi Y."/>
            <person name="Ohashi A."/>
            <person name="Parks D.H."/>
            <person name="Yamauchi T."/>
            <person name="Tyson G.W."/>
            <person name="Hugenholtz P."/>
        </authorList>
    </citation>
    <scope>NUCLEOTIDE SEQUENCE [LARGE SCALE GENOMIC DNA]</scope>
</reference>
<dbReference type="GO" id="GO:0051536">
    <property type="term" value="F:iron-sulfur cluster binding"/>
    <property type="evidence" value="ECO:0007669"/>
    <property type="project" value="UniProtKB-KW"/>
</dbReference>
<organism evidence="6">
    <name type="scientific">Vecturithrix granuli</name>
    <dbReference type="NCBI Taxonomy" id="1499967"/>
    <lineage>
        <taxon>Bacteria</taxon>
        <taxon>Candidatus Moduliflexota</taxon>
        <taxon>Candidatus Vecturitrichia</taxon>
        <taxon>Candidatus Vecturitrichales</taxon>
        <taxon>Candidatus Vecturitrichaceae</taxon>
        <taxon>Candidatus Vecturithrix</taxon>
    </lineage>
</organism>
<dbReference type="GO" id="GO:0046872">
    <property type="term" value="F:metal ion binding"/>
    <property type="evidence" value="ECO:0007669"/>
    <property type="project" value="UniProtKB-KW"/>
</dbReference>
<keyword evidence="1" id="KW-0949">S-adenosyl-L-methionine</keyword>
<feature type="domain" description="Radical SAM core" evidence="5">
    <location>
        <begin position="4"/>
        <end position="220"/>
    </location>
</feature>
<dbReference type="Pfam" id="PF04055">
    <property type="entry name" value="Radical_SAM"/>
    <property type="match status" value="1"/>
</dbReference>
<dbReference type="InterPro" id="IPR023885">
    <property type="entry name" value="4Fe4S-binding_SPASM_dom"/>
</dbReference>
<dbReference type="InterPro" id="IPR007197">
    <property type="entry name" value="rSAM"/>
</dbReference>
<dbReference type="SFLD" id="SFLDG01067">
    <property type="entry name" value="SPASM/twitch_domain_containing"/>
    <property type="match status" value="1"/>
</dbReference>
<accession>A0A081C4X7</accession>
<name>A0A081C4X7_VECG1</name>
<dbReference type="EMBL" id="DF820470">
    <property type="protein sequence ID" value="GAK59632.1"/>
    <property type="molecule type" value="Genomic_DNA"/>
</dbReference>
<dbReference type="PANTHER" id="PTHR11228">
    <property type="entry name" value="RADICAL SAM DOMAIN PROTEIN"/>
    <property type="match status" value="1"/>
</dbReference>
<sequence length="407" mass="46122">MYFPSTPISYAVEITYNCNHSCPGCANVLGQHRQAELQNWRELFDCIAPPDNRRKYAELLRITGGEPTLHPEFGQIIRYIDTFGIPHATFTNGRWNDPDTLIELFQGCQNFVGLLVSLHGSTAETHQAFTHDALEGFEIICDNIRLAAEARLEVFTNTVLTRDNCGQLDDIIVLSQRLGAEYAVFNRYLGKPHPIEPDEQQLRQTIRRIEALQREGIHCRIGDCIPPCFEKNSSVGSNGGIEHCAISPSGMVRPENLTSYTFGNLFEQPIEAIWQSERAQWYRQQLPEKCLECVELPRCRGGCRSVTVEYELAGDPLMQEPIYTAEPEILELDPTWKPVPFFNIRPEPFGYLLARYNWSVPVAHEAKALVEAINGQTTLAQLHQQFGDDALDFIGQLYREGCVGFEE</sequence>
<proteinExistence type="predicted"/>
<dbReference type="CDD" id="cd01335">
    <property type="entry name" value="Radical_SAM"/>
    <property type="match status" value="1"/>
</dbReference>
<dbReference type="SUPFAM" id="SSF102114">
    <property type="entry name" value="Radical SAM enzymes"/>
    <property type="match status" value="1"/>
</dbReference>
<evidence type="ECO:0000259" key="5">
    <source>
        <dbReference type="PROSITE" id="PS51918"/>
    </source>
</evidence>
<evidence type="ECO:0000256" key="4">
    <source>
        <dbReference type="ARBA" id="ARBA00023014"/>
    </source>
</evidence>
<protein>
    <submittedName>
        <fullName evidence="6">Radical SAM domain protein</fullName>
    </submittedName>
</protein>